<proteinExistence type="inferred from homology"/>
<dbReference type="STRING" id="1033810.HLPCO_000216"/>
<evidence type="ECO:0000313" key="7">
    <source>
        <dbReference type="Proteomes" id="UP000005707"/>
    </source>
</evidence>
<dbReference type="AlphaFoldDB" id="U2FLD3"/>
<dbReference type="InterPro" id="IPR030391">
    <property type="entry name" value="MeTrfase_TrmA_CS"/>
</dbReference>
<dbReference type="InterPro" id="IPR010280">
    <property type="entry name" value="U5_MeTrfase_fam"/>
</dbReference>
<dbReference type="GO" id="GO:0030798">
    <property type="term" value="F:trans-aconitate 2-methyltransferase activity"/>
    <property type="evidence" value="ECO:0007669"/>
    <property type="project" value="UniProtKB-EC"/>
</dbReference>
<organism evidence="6 7">
    <name type="scientific">Haloplasma contractile SSD-17B</name>
    <dbReference type="NCBI Taxonomy" id="1033810"/>
    <lineage>
        <taxon>Bacteria</taxon>
        <taxon>Bacillati</taxon>
        <taxon>Mycoplasmatota</taxon>
        <taxon>Mollicutes</taxon>
        <taxon>Haloplasmatales</taxon>
        <taxon>Haloplasmataceae</taxon>
        <taxon>Haloplasma</taxon>
    </lineage>
</organism>
<feature type="binding site" evidence="4">
    <location>
        <position position="384"/>
    </location>
    <ligand>
        <name>S-adenosyl-L-methionine</name>
        <dbReference type="ChEBI" id="CHEBI:59789"/>
    </ligand>
</feature>
<dbReference type="PANTHER" id="PTHR11061:SF30">
    <property type="entry name" value="TRNA (URACIL(54)-C(5))-METHYLTRANSFERASE"/>
    <property type="match status" value="1"/>
</dbReference>
<dbReference type="PANTHER" id="PTHR11061">
    <property type="entry name" value="RNA M5U METHYLTRANSFERASE"/>
    <property type="match status" value="1"/>
</dbReference>
<feature type="active site" description="Nucleophile" evidence="4">
    <location>
        <position position="411"/>
    </location>
</feature>
<gene>
    <name evidence="6" type="ORF">HLPCO_000216</name>
</gene>
<dbReference type="Gene3D" id="2.40.50.1070">
    <property type="match status" value="1"/>
</dbReference>
<keyword evidence="3 4" id="KW-0949">S-adenosyl-L-methionine</keyword>
<dbReference type="InterPro" id="IPR029063">
    <property type="entry name" value="SAM-dependent_MTases_sf"/>
</dbReference>
<dbReference type="RefSeq" id="WP_008826347.1">
    <property type="nucleotide sequence ID" value="NZ_AFNU02000001.1"/>
</dbReference>
<feature type="binding site" evidence="4">
    <location>
        <position position="336"/>
    </location>
    <ligand>
        <name>S-adenosyl-L-methionine</name>
        <dbReference type="ChEBI" id="CHEBI:59789"/>
    </ligand>
</feature>
<accession>U2FLD3</accession>
<protein>
    <submittedName>
        <fullName evidence="6">23S rRNA -methyltransferase RumA protein</fullName>
        <ecNumber evidence="6">2.1.1.144</ecNumber>
    </submittedName>
</protein>
<dbReference type="Gene3D" id="2.40.50.140">
    <property type="entry name" value="Nucleic acid-binding proteins"/>
    <property type="match status" value="1"/>
</dbReference>
<keyword evidence="2 4" id="KW-0808">Transferase</keyword>
<dbReference type="Gene3D" id="3.40.50.150">
    <property type="entry name" value="Vaccinia Virus protein VP39"/>
    <property type="match status" value="1"/>
</dbReference>
<name>U2FLD3_9MOLU</name>
<dbReference type="PROSITE" id="PS51687">
    <property type="entry name" value="SAM_MT_RNA_M5U"/>
    <property type="match status" value="1"/>
</dbReference>
<dbReference type="Pfam" id="PF05958">
    <property type="entry name" value="tRNA_U5-meth_tr"/>
    <property type="match status" value="1"/>
</dbReference>
<dbReference type="InParanoid" id="U2FLD3"/>
<reference evidence="6 7" key="1">
    <citation type="journal article" date="2011" name="J. Bacteriol.">
        <title>Genome sequence of Haloplasma contractile, an unusual contractile bacterium from a deep-sea anoxic brine lake.</title>
        <authorList>
            <person name="Antunes A."/>
            <person name="Alam I."/>
            <person name="El Dorry H."/>
            <person name="Siam R."/>
            <person name="Robertson A."/>
            <person name="Bajic V.B."/>
            <person name="Stingl U."/>
        </authorList>
    </citation>
    <scope>NUCLEOTIDE SEQUENCE [LARGE SCALE GENOMIC DNA]</scope>
    <source>
        <strain evidence="6 7">SSD-17B</strain>
    </source>
</reference>
<dbReference type="EC" id="2.1.1.144" evidence="6"/>
<dbReference type="EMBL" id="AFNU02000001">
    <property type="protein sequence ID" value="ERJ13550.1"/>
    <property type="molecule type" value="Genomic_DNA"/>
</dbReference>
<dbReference type="SUPFAM" id="SSF53335">
    <property type="entry name" value="S-adenosyl-L-methionine-dependent methyltransferases"/>
    <property type="match status" value="1"/>
</dbReference>
<dbReference type="GO" id="GO:0070475">
    <property type="term" value="P:rRNA base methylation"/>
    <property type="evidence" value="ECO:0007669"/>
    <property type="project" value="TreeGrafter"/>
</dbReference>
<dbReference type="eggNOG" id="COG2265">
    <property type="taxonomic scope" value="Bacteria"/>
</dbReference>
<dbReference type="FunFam" id="3.40.50.150:FF:000009">
    <property type="entry name" value="23S rRNA (Uracil(1939)-C(5))-methyltransferase RlmD"/>
    <property type="match status" value="1"/>
</dbReference>
<evidence type="ECO:0000256" key="2">
    <source>
        <dbReference type="ARBA" id="ARBA00022679"/>
    </source>
</evidence>
<dbReference type="FunFam" id="2.40.50.1070:FF:000003">
    <property type="entry name" value="23S rRNA (Uracil-5-)-methyltransferase RumA"/>
    <property type="match status" value="1"/>
</dbReference>
<dbReference type="InterPro" id="IPR012340">
    <property type="entry name" value="NA-bd_OB-fold"/>
</dbReference>
<evidence type="ECO:0000256" key="4">
    <source>
        <dbReference type="PROSITE-ProRule" id="PRU01024"/>
    </source>
</evidence>
<feature type="binding site" evidence="4">
    <location>
        <position position="315"/>
    </location>
    <ligand>
        <name>S-adenosyl-L-methionine</name>
        <dbReference type="ChEBI" id="CHEBI:59789"/>
    </ligand>
</feature>
<sequence>MKKKKKQTQMIQGKCINSSDRGMGIVKWKHNDVYVPNLIFGEEAKIKITGKSKSHYFGEIVSIIKESPLRTKPGCAIYDRCGGCQLMHVSYEGQLKEKQRYVLDVMKTIAKHNVTVDDIIPMKDPYRYRNKIQVAFSSNKKGDIVAGFYEENTHKVVQMETCHIQDKIADAIVGSFKEIMKQYKIRPYDEDKRVGLIRHILIRRGFHTDQTMVVIVTSSNKFPGRNNVVKALRNKHPEIDTIIQNTNPRKTSIVLGEQERVLFGKGYIVDVLCGMKFKISPKSFYQVNPVQTETLYNKAIDLANLKGNERVLDAYCGIGTIGLIASRKAGNVIGVEVNKDAIQDAIGNAKINNVKNVRFFTADASVFMVELSNNNEKIDVVFLDPPRSGCDERFLKSLIKLKPKRVVYISCDPKTQARDLSHLIKGGYKVNKIQPVDMFPHTHHVECIVSLEKE</sequence>
<dbReference type="InterPro" id="IPR030390">
    <property type="entry name" value="MeTrfase_TrmA_AS"/>
</dbReference>
<reference evidence="6 7" key="2">
    <citation type="journal article" date="2013" name="PLoS ONE">
        <title>INDIGO - INtegrated Data Warehouse of MIcrobial GenOmes with Examples from the Red Sea Extremophiles.</title>
        <authorList>
            <person name="Alam I."/>
            <person name="Antunes A."/>
            <person name="Kamau A.A."/>
            <person name="Ba Alawi W."/>
            <person name="Kalkatawi M."/>
            <person name="Stingl U."/>
            <person name="Bajic V.B."/>
        </authorList>
    </citation>
    <scope>NUCLEOTIDE SEQUENCE [LARGE SCALE GENOMIC DNA]</scope>
    <source>
        <strain evidence="6 7">SSD-17B</strain>
    </source>
</reference>
<dbReference type="NCBIfam" id="TIGR00479">
    <property type="entry name" value="rumA"/>
    <property type="match status" value="1"/>
</dbReference>
<dbReference type="CDD" id="cd02440">
    <property type="entry name" value="AdoMet_MTases"/>
    <property type="match status" value="1"/>
</dbReference>
<dbReference type="Proteomes" id="UP000005707">
    <property type="component" value="Unassembled WGS sequence"/>
</dbReference>
<feature type="active site" evidence="5">
    <location>
        <position position="411"/>
    </location>
</feature>
<evidence type="ECO:0000256" key="5">
    <source>
        <dbReference type="PROSITE-ProRule" id="PRU10015"/>
    </source>
</evidence>
<evidence type="ECO:0000256" key="1">
    <source>
        <dbReference type="ARBA" id="ARBA00022603"/>
    </source>
</evidence>
<evidence type="ECO:0000256" key="3">
    <source>
        <dbReference type="ARBA" id="ARBA00022691"/>
    </source>
</evidence>
<keyword evidence="1 4" id="KW-0489">Methyltransferase</keyword>
<dbReference type="PROSITE" id="PS01230">
    <property type="entry name" value="TRMA_1"/>
    <property type="match status" value="1"/>
</dbReference>
<comment type="similarity">
    <text evidence="4">Belongs to the class I-like SAM-binding methyltransferase superfamily. RNA M5U methyltransferase family.</text>
</comment>
<feature type="binding site" evidence="4">
    <location>
        <position position="286"/>
    </location>
    <ligand>
        <name>S-adenosyl-L-methionine</name>
        <dbReference type="ChEBI" id="CHEBI:59789"/>
    </ligand>
</feature>
<keyword evidence="7" id="KW-1185">Reference proteome</keyword>
<comment type="caution">
    <text evidence="6">The sequence shown here is derived from an EMBL/GenBank/DDBJ whole genome shotgun (WGS) entry which is preliminary data.</text>
</comment>
<dbReference type="GO" id="GO:0070041">
    <property type="term" value="F:rRNA (uridine-C5-)-methyltransferase activity"/>
    <property type="evidence" value="ECO:0007669"/>
    <property type="project" value="TreeGrafter"/>
</dbReference>
<evidence type="ECO:0000313" key="6">
    <source>
        <dbReference type="EMBL" id="ERJ13550.1"/>
    </source>
</evidence>
<dbReference type="PROSITE" id="PS01231">
    <property type="entry name" value="TRMA_2"/>
    <property type="match status" value="1"/>
</dbReference>
<dbReference type="SUPFAM" id="SSF50249">
    <property type="entry name" value="Nucleic acid-binding proteins"/>
    <property type="match status" value="1"/>
</dbReference>